<dbReference type="RefSeq" id="WP_272180229.1">
    <property type="nucleotide sequence ID" value="NZ_JAQOMS010000002.1"/>
</dbReference>
<dbReference type="Proteomes" id="UP001528411">
    <property type="component" value="Unassembled WGS sequence"/>
</dbReference>
<evidence type="ECO:0000313" key="3">
    <source>
        <dbReference type="EMBL" id="MDC2888641.1"/>
    </source>
</evidence>
<reference evidence="3 4" key="1">
    <citation type="submission" date="2023-01" db="EMBL/GenBank/DDBJ databases">
        <title>Psychrosphaera sp. nov., isolated from marine algae.</title>
        <authorList>
            <person name="Bayburt H."/>
            <person name="Choi B.J."/>
            <person name="Kim J.M."/>
            <person name="Choi D.G."/>
            <person name="Jeon C.O."/>
        </authorList>
    </citation>
    <scope>NUCLEOTIDE SEQUENCE [LARGE SCALE GENOMIC DNA]</scope>
    <source>
        <strain evidence="3 4">G1-22</strain>
    </source>
</reference>
<evidence type="ECO:0000256" key="1">
    <source>
        <dbReference type="SAM" id="SignalP"/>
    </source>
</evidence>
<dbReference type="EMBL" id="JAQOMS010000002">
    <property type="protein sequence ID" value="MDC2888641.1"/>
    <property type="molecule type" value="Genomic_DNA"/>
</dbReference>
<dbReference type="Pfam" id="PF13372">
    <property type="entry name" value="Alginate_exp"/>
    <property type="match status" value="1"/>
</dbReference>
<dbReference type="InterPro" id="IPR023614">
    <property type="entry name" value="Porin_dom_sf"/>
</dbReference>
<organism evidence="3 4">
    <name type="scientific">Psychrosphaera algicola</name>
    <dbReference type="NCBI Taxonomy" id="3023714"/>
    <lineage>
        <taxon>Bacteria</taxon>
        <taxon>Pseudomonadati</taxon>
        <taxon>Pseudomonadota</taxon>
        <taxon>Gammaproteobacteria</taxon>
        <taxon>Alteromonadales</taxon>
        <taxon>Pseudoalteromonadaceae</taxon>
        <taxon>Psychrosphaera</taxon>
    </lineage>
</organism>
<evidence type="ECO:0000259" key="2">
    <source>
        <dbReference type="Pfam" id="PF13372"/>
    </source>
</evidence>
<dbReference type="Gene3D" id="2.40.160.10">
    <property type="entry name" value="Porin"/>
    <property type="match status" value="1"/>
</dbReference>
<feature type="domain" description="Alginate export" evidence="2">
    <location>
        <begin position="48"/>
        <end position="260"/>
    </location>
</feature>
<gene>
    <name evidence="3" type="ORF">PN838_07550</name>
</gene>
<dbReference type="InterPro" id="IPR025388">
    <property type="entry name" value="Alginate_export_dom"/>
</dbReference>
<protein>
    <submittedName>
        <fullName evidence="3">Alginate export family protein</fullName>
    </submittedName>
</protein>
<feature type="chain" id="PRO_5045368450" evidence="1">
    <location>
        <begin position="22"/>
        <end position="386"/>
    </location>
</feature>
<sequence length="386" mass="41947">MNKKIIAISVIAAVSTGTATAAIETDLGTASVDFRLRYEGVSQDNTLEDASALTLRTKANFKTISKQGFYGFVELENSFALLDDYNDTNGNGGEFSVVADPETTEIDQAFIGFKTDKLDIKLGRQVITMDSHRFVGHVGWRQDKQTFDAVSASFNASEKLKLSYAYISKRNRIFAEEKDLDSSDHLLNASYKTEFGQLTGYGYLLEVDNDTNNALNTFGARFEGKASEVSYTVELATQTAEAGELEYDTTYMLIEGGTKLGSVNVKAGFESLGSDDGNMGFSTPLATLHKFNGWSDQFLGTPSVGLNDIYATVSGSASSGKWAITLHSYSAAEASDSIDDLGSEINAIYTTKIANKFPIGIKYASYSAGDIKVDTSKLWVWTGYTF</sequence>
<feature type="signal peptide" evidence="1">
    <location>
        <begin position="1"/>
        <end position="21"/>
    </location>
</feature>
<evidence type="ECO:0000313" key="4">
    <source>
        <dbReference type="Proteomes" id="UP001528411"/>
    </source>
</evidence>
<keyword evidence="1" id="KW-0732">Signal</keyword>
<accession>A0ABT5FB62</accession>
<name>A0ABT5FB62_9GAMM</name>
<proteinExistence type="predicted"/>
<comment type="caution">
    <text evidence="3">The sequence shown here is derived from an EMBL/GenBank/DDBJ whole genome shotgun (WGS) entry which is preliminary data.</text>
</comment>
<keyword evidence="4" id="KW-1185">Reference proteome</keyword>